<reference evidence="8" key="1">
    <citation type="submission" date="2025-08" db="UniProtKB">
        <authorList>
            <consortium name="RefSeq"/>
        </authorList>
    </citation>
    <scope>IDENTIFICATION</scope>
</reference>
<keyword evidence="1" id="KW-0489">Methyltransferase</keyword>
<dbReference type="RefSeq" id="XP_039141484.1">
    <property type="nucleotide sequence ID" value="XM_039285550.1"/>
</dbReference>
<dbReference type="InterPro" id="IPR029063">
    <property type="entry name" value="SAM-dependent_MTases_sf"/>
</dbReference>
<dbReference type="GO" id="GO:0008171">
    <property type="term" value="F:O-methyltransferase activity"/>
    <property type="evidence" value="ECO:0007669"/>
    <property type="project" value="InterPro"/>
</dbReference>
<dbReference type="Pfam" id="PF08100">
    <property type="entry name" value="Dimerisation"/>
    <property type="match status" value="1"/>
</dbReference>
<feature type="domain" description="O-methyltransferase C-terminal" evidence="5">
    <location>
        <begin position="135"/>
        <end position="338"/>
    </location>
</feature>
<evidence type="ECO:0000259" key="5">
    <source>
        <dbReference type="Pfam" id="PF00891"/>
    </source>
</evidence>
<dbReference type="GO" id="GO:0046983">
    <property type="term" value="F:protein dimerization activity"/>
    <property type="evidence" value="ECO:0007669"/>
    <property type="project" value="InterPro"/>
</dbReference>
<dbReference type="PIRSF" id="PIRSF005739">
    <property type="entry name" value="O-mtase"/>
    <property type="match status" value="1"/>
</dbReference>
<sequence length="357" mass="40401">MAEMGFTITELVEAQAQVWNLLLSYLKSMCLKCSLELGIADALKKQGKPMELSELSFALSIPPSKFDCFRRFMTTLVHLELFAEQQDDSGATKYILTPASYLLVKDETMNITPFLTLILDPIMCDSSHVFMPWFKSHKETPFEFYFGKGFWDFVGEKPEFSKMFNEGMASDSRLVSEVVMMNCKDVFNGLKSIVDVGGGKGSMAKSITHAFPGIKCTVFDLPHVIDSLEEDRQPGVEYVGGDMFVSVPHANAVLLKWILHDWDNEECIKILQRCKEAIPSIADGGKIIIIDIVVGASRNKHPYAVETQLLFDLLMMNITSGRERNECEWRKIFLSAGFIDYKITHFLGLRSIIELYH</sequence>
<dbReference type="InterPro" id="IPR012967">
    <property type="entry name" value="COMT_dimerisation"/>
</dbReference>
<dbReference type="Pfam" id="PF00891">
    <property type="entry name" value="Methyltransf_2"/>
    <property type="match status" value="1"/>
</dbReference>
<dbReference type="AlphaFoldDB" id="A0AB40CNB3"/>
<dbReference type="PANTHER" id="PTHR11746">
    <property type="entry name" value="O-METHYLTRANSFERASE"/>
    <property type="match status" value="1"/>
</dbReference>
<organism evidence="7 8">
    <name type="scientific">Dioscorea cayennensis subsp. rotundata</name>
    <name type="common">White Guinea yam</name>
    <name type="synonym">Dioscorea rotundata</name>
    <dbReference type="NCBI Taxonomy" id="55577"/>
    <lineage>
        <taxon>Eukaryota</taxon>
        <taxon>Viridiplantae</taxon>
        <taxon>Streptophyta</taxon>
        <taxon>Embryophyta</taxon>
        <taxon>Tracheophyta</taxon>
        <taxon>Spermatophyta</taxon>
        <taxon>Magnoliopsida</taxon>
        <taxon>Liliopsida</taxon>
        <taxon>Dioscoreales</taxon>
        <taxon>Dioscoreaceae</taxon>
        <taxon>Dioscorea</taxon>
    </lineage>
</organism>
<feature type="domain" description="O-methyltransferase dimerisation" evidence="6">
    <location>
        <begin position="19"/>
        <end position="106"/>
    </location>
</feature>
<feature type="active site" description="Proton acceptor" evidence="4">
    <location>
        <position position="260"/>
    </location>
</feature>
<evidence type="ECO:0000259" key="6">
    <source>
        <dbReference type="Pfam" id="PF08100"/>
    </source>
</evidence>
<keyword evidence="3" id="KW-0949">S-adenosyl-L-methionine</keyword>
<dbReference type="InterPro" id="IPR001077">
    <property type="entry name" value="COMT_C"/>
</dbReference>
<dbReference type="PROSITE" id="PS51683">
    <property type="entry name" value="SAM_OMT_II"/>
    <property type="match status" value="1"/>
</dbReference>
<dbReference type="GO" id="GO:0032259">
    <property type="term" value="P:methylation"/>
    <property type="evidence" value="ECO:0007669"/>
    <property type="project" value="UniProtKB-KW"/>
</dbReference>
<dbReference type="GeneID" id="120278817"/>
<dbReference type="SUPFAM" id="SSF53335">
    <property type="entry name" value="S-adenosyl-L-methionine-dependent methyltransferases"/>
    <property type="match status" value="1"/>
</dbReference>
<dbReference type="SUPFAM" id="SSF46785">
    <property type="entry name" value="Winged helix' DNA-binding domain"/>
    <property type="match status" value="1"/>
</dbReference>
<accession>A0AB40CNB3</accession>
<dbReference type="Gene3D" id="3.40.50.150">
    <property type="entry name" value="Vaccinia Virus protein VP39"/>
    <property type="match status" value="1"/>
</dbReference>
<keyword evidence="7" id="KW-1185">Reference proteome</keyword>
<evidence type="ECO:0000256" key="3">
    <source>
        <dbReference type="ARBA" id="ARBA00022691"/>
    </source>
</evidence>
<dbReference type="InterPro" id="IPR036390">
    <property type="entry name" value="WH_DNA-bd_sf"/>
</dbReference>
<evidence type="ECO:0000256" key="2">
    <source>
        <dbReference type="ARBA" id="ARBA00022679"/>
    </source>
</evidence>
<evidence type="ECO:0000256" key="1">
    <source>
        <dbReference type="ARBA" id="ARBA00022603"/>
    </source>
</evidence>
<dbReference type="Gene3D" id="1.10.10.10">
    <property type="entry name" value="Winged helix-like DNA-binding domain superfamily/Winged helix DNA-binding domain"/>
    <property type="match status" value="1"/>
</dbReference>
<gene>
    <name evidence="8" type="primary">LOC120278817</name>
</gene>
<dbReference type="InterPro" id="IPR036388">
    <property type="entry name" value="WH-like_DNA-bd_sf"/>
</dbReference>
<evidence type="ECO:0000256" key="4">
    <source>
        <dbReference type="PIRSR" id="PIRSR005739-1"/>
    </source>
</evidence>
<protein>
    <submittedName>
        <fullName evidence="8">Probable O-methyltransferase 3</fullName>
    </submittedName>
</protein>
<keyword evidence="2" id="KW-0808">Transferase</keyword>
<evidence type="ECO:0000313" key="8">
    <source>
        <dbReference type="RefSeq" id="XP_039141484.1"/>
    </source>
</evidence>
<evidence type="ECO:0000313" key="7">
    <source>
        <dbReference type="Proteomes" id="UP001515500"/>
    </source>
</evidence>
<proteinExistence type="predicted"/>
<dbReference type="FunFam" id="3.40.50.150:FF:000057">
    <property type="entry name" value="O-methyltransferase ZRP4"/>
    <property type="match status" value="1"/>
</dbReference>
<dbReference type="InterPro" id="IPR016461">
    <property type="entry name" value="COMT-like"/>
</dbReference>
<dbReference type="GO" id="GO:0008757">
    <property type="term" value="F:S-adenosylmethionine-dependent methyltransferase activity"/>
    <property type="evidence" value="ECO:0007669"/>
    <property type="project" value="UniProtKB-ARBA"/>
</dbReference>
<name>A0AB40CNB3_DIOCR</name>
<dbReference type="Proteomes" id="UP001515500">
    <property type="component" value="Chromosome 16"/>
</dbReference>